<dbReference type="GO" id="GO:0006508">
    <property type="term" value="P:proteolysis"/>
    <property type="evidence" value="ECO:0007669"/>
    <property type="project" value="UniProtKB-KW"/>
</dbReference>
<dbReference type="GeneID" id="63841285"/>
<accession>A0A9P4Y601</accession>
<dbReference type="SMART" id="SM01179">
    <property type="entry name" value="DUF862"/>
    <property type="match status" value="1"/>
</dbReference>
<protein>
    <recommendedName>
        <fullName evidence="4">PPPDE domain-containing protein</fullName>
    </recommendedName>
</protein>
<dbReference type="InterPro" id="IPR008580">
    <property type="entry name" value="PPPDE_dom"/>
</dbReference>
<evidence type="ECO:0000313" key="6">
    <source>
        <dbReference type="Proteomes" id="UP000803844"/>
    </source>
</evidence>
<dbReference type="EMBL" id="MU032346">
    <property type="protein sequence ID" value="KAF3767557.1"/>
    <property type="molecule type" value="Genomic_DNA"/>
</dbReference>
<dbReference type="Gene3D" id="3.90.1720.30">
    <property type="entry name" value="PPPDE domains"/>
    <property type="match status" value="1"/>
</dbReference>
<dbReference type="OrthoDB" id="3727368at2759"/>
<comment type="caution">
    <text evidence="5">The sequence shown here is derived from an EMBL/GenBank/DDBJ whole genome shotgun (WGS) entry which is preliminary data.</text>
</comment>
<evidence type="ECO:0000256" key="1">
    <source>
        <dbReference type="ARBA" id="ARBA00008140"/>
    </source>
</evidence>
<evidence type="ECO:0000259" key="4">
    <source>
        <dbReference type="PROSITE" id="PS51858"/>
    </source>
</evidence>
<organism evidence="5 6">
    <name type="scientific">Cryphonectria parasitica (strain ATCC 38755 / EP155)</name>
    <dbReference type="NCBI Taxonomy" id="660469"/>
    <lineage>
        <taxon>Eukaryota</taxon>
        <taxon>Fungi</taxon>
        <taxon>Dikarya</taxon>
        <taxon>Ascomycota</taxon>
        <taxon>Pezizomycotina</taxon>
        <taxon>Sordariomycetes</taxon>
        <taxon>Sordariomycetidae</taxon>
        <taxon>Diaporthales</taxon>
        <taxon>Cryphonectriaceae</taxon>
        <taxon>Cryphonectria-Endothia species complex</taxon>
        <taxon>Cryphonectria</taxon>
    </lineage>
</organism>
<dbReference type="PROSITE" id="PS51858">
    <property type="entry name" value="PPPDE"/>
    <property type="match status" value="1"/>
</dbReference>
<dbReference type="InterPro" id="IPR042266">
    <property type="entry name" value="PPPDE_sf"/>
</dbReference>
<dbReference type="AlphaFoldDB" id="A0A9P4Y601"/>
<feature type="domain" description="PPPDE" evidence="4">
    <location>
        <begin position="2"/>
        <end position="160"/>
    </location>
</feature>
<dbReference type="Proteomes" id="UP000803844">
    <property type="component" value="Unassembled WGS sequence"/>
</dbReference>
<keyword evidence="6" id="KW-1185">Reference proteome</keyword>
<comment type="similarity">
    <text evidence="1">Belongs to the DeSI family.</text>
</comment>
<dbReference type="GO" id="GO:0008233">
    <property type="term" value="F:peptidase activity"/>
    <property type="evidence" value="ECO:0007669"/>
    <property type="project" value="UniProtKB-KW"/>
</dbReference>
<dbReference type="Pfam" id="PF05903">
    <property type="entry name" value="Peptidase_C97"/>
    <property type="match status" value="1"/>
</dbReference>
<sequence length="190" mass="21111">AVLVATSLIDINGIQVTKLASKILARHAGLSLEALSHWALVVVDRGEGVCYLYDLMSDRERLVMKNYPRCFPVTEQMVESWTGCSYIGETTRTHDQILELAARFISEHPRYNLFSNNCQHLAEQLVRELCNGKVISQANLGVEAKMLSTKLSSALLMKAHLNSDALRELKSNIKSSGDRLIAERGSKVVP</sequence>
<name>A0A9P4Y601_CRYP1</name>
<reference evidence="5" key="1">
    <citation type="journal article" date="2020" name="Phytopathology">
        <title>Genome sequence of the chestnut blight fungus Cryphonectria parasitica EP155: A fundamental resource for an archetypical invasive plant pathogen.</title>
        <authorList>
            <person name="Crouch J.A."/>
            <person name="Dawe A."/>
            <person name="Aerts A."/>
            <person name="Barry K."/>
            <person name="Churchill A.C.L."/>
            <person name="Grimwood J."/>
            <person name="Hillman B."/>
            <person name="Milgroom M.G."/>
            <person name="Pangilinan J."/>
            <person name="Smith M."/>
            <person name="Salamov A."/>
            <person name="Schmutz J."/>
            <person name="Yadav J."/>
            <person name="Grigoriev I.V."/>
            <person name="Nuss D."/>
        </authorList>
    </citation>
    <scope>NUCLEOTIDE SEQUENCE</scope>
    <source>
        <strain evidence="5">EP155</strain>
    </source>
</reference>
<proteinExistence type="inferred from homology"/>
<evidence type="ECO:0000256" key="2">
    <source>
        <dbReference type="ARBA" id="ARBA00022670"/>
    </source>
</evidence>
<evidence type="ECO:0000313" key="5">
    <source>
        <dbReference type="EMBL" id="KAF3767557.1"/>
    </source>
</evidence>
<evidence type="ECO:0000256" key="3">
    <source>
        <dbReference type="ARBA" id="ARBA00022801"/>
    </source>
</evidence>
<feature type="non-terminal residue" evidence="5">
    <location>
        <position position="1"/>
    </location>
</feature>
<keyword evidence="3" id="KW-0378">Hydrolase</keyword>
<gene>
    <name evidence="5" type="ORF">M406DRAFT_41078</name>
</gene>
<keyword evidence="2" id="KW-0645">Protease</keyword>
<dbReference type="RefSeq" id="XP_040778518.1">
    <property type="nucleotide sequence ID" value="XM_040924156.1"/>
</dbReference>